<accession>A0ABD3MWW0</accession>
<dbReference type="EMBL" id="JALLAZ020001691">
    <property type="protein sequence ID" value="KAL3767882.1"/>
    <property type="molecule type" value="Genomic_DNA"/>
</dbReference>
<keyword evidence="4" id="KW-0547">Nucleotide-binding</keyword>
<dbReference type="InterPro" id="IPR000407">
    <property type="entry name" value="GDA1_CD39_NTPase"/>
</dbReference>
<feature type="active site" description="Proton acceptor" evidence="3">
    <location>
        <position position="41"/>
    </location>
</feature>
<evidence type="ECO:0000256" key="2">
    <source>
        <dbReference type="ARBA" id="ARBA00022801"/>
    </source>
</evidence>
<sequence length="394" mass="43961">MRTVDAEAGDRVLDSVRSVLRESSFLFRRDDWARVISGEEEGAYDWLVANYLTNDGAMPSHDEACGAMDLGGASVQVSYLASSSREKMRSSTSKELAYPLRIDDLEYPVFTRSLLHYGVDRGRVRYDEGLSLGDSNPCYPVGYDDPVSNIAGSSDWEACLRGVEKILFNQTARNNCGVRGRRDCGGDLPVDFDRKFIAMSAFVYIWDYLGLKTGNETDDLIALDANARRVCSLNQTQQLHMYERHMRDNSIFDRRTTKPHAQCFNAAFSYHLLSKSFGLPLANTPIEVYHHIGGTKVQWALGMMLVEANKLGSMTSESRGGSILHKEARDDDEQTHTKNVGNAMSDKLSTSALFLPCLSPMRPMMSPPNGRMTKAPPYNAKLAIRREEPPSLLS</sequence>
<keyword evidence="2" id="KW-0378">Hydrolase</keyword>
<comment type="similarity">
    <text evidence="1">Belongs to the GDA1/CD39 NTPase family.</text>
</comment>
<dbReference type="PANTHER" id="PTHR11782">
    <property type="entry name" value="ADENOSINE/GUANOSINE DIPHOSPHATASE"/>
    <property type="match status" value="1"/>
</dbReference>
<dbReference type="PANTHER" id="PTHR11782:SF83">
    <property type="entry name" value="GUANOSINE-DIPHOSPHATASE"/>
    <property type="match status" value="1"/>
</dbReference>
<evidence type="ECO:0008006" key="7">
    <source>
        <dbReference type="Google" id="ProtNLM"/>
    </source>
</evidence>
<reference evidence="5 6" key="1">
    <citation type="submission" date="2024-10" db="EMBL/GenBank/DDBJ databases">
        <title>Updated reference genomes for cyclostephanoid diatoms.</title>
        <authorList>
            <person name="Roberts W.R."/>
            <person name="Alverson A.J."/>
        </authorList>
    </citation>
    <scope>NUCLEOTIDE SEQUENCE [LARGE SCALE GENOMIC DNA]</scope>
    <source>
        <strain evidence="5 6">AJA276-08</strain>
    </source>
</reference>
<dbReference type="GO" id="GO:0016787">
    <property type="term" value="F:hydrolase activity"/>
    <property type="evidence" value="ECO:0007669"/>
    <property type="project" value="UniProtKB-KW"/>
</dbReference>
<keyword evidence="6" id="KW-1185">Reference proteome</keyword>
<dbReference type="Gene3D" id="3.30.420.150">
    <property type="entry name" value="Exopolyphosphatase. Domain 2"/>
    <property type="match status" value="1"/>
</dbReference>
<organism evidence="5 6">
    <name type="scientific">Stephanodiscus triporus</name>
    <dbReference type="NCBI Taxonomy" id="2934178"/>
    <lineage>
        <taxon>Eukaryota</taxon>
        <taxon>Sar</taxon>
        <taxon>Stramenopiles</taxon>
        <taxon>Ochrophyta</taxon>
        <taxon>Bacillariophyta</taxon>
        <taxon>Coscinodiscophyceae</taxon>
        <taxon>Thalassiosirophycidae</taxon>
        <taxon>Stephanodiscales</taxon>
        <taxon>Stephanodiscaceae</taxon>
        <taxon>Stephanodiscus</taxon>
    </lineage>
</organism>
<evidence type="ECO:0000256" key="1">
    <source>
        <dbReference type="ARBA" id="ARBA00009283"/>
    </source>
</evidence>
<proteinExistence type="inferred from homology"/>
<dbReference type="CDD" id="cd24003">
    <property type="entry name" value="ASKHA_NBD_GDA1_CD39_NTPase"/>
    <property type="match status" value="1"/>
</dbReference>
<evidence type="ECO:0000313" key="5">
    <source>
        <dbReference type="EMBL" id="KAL3767882.1"/>
    </source>
</evidence>
<name>A0ABD3MWW0_9STRA</name>
<dbReference type="Pfam" id="PF01150">
    <property type="entry name" value="GDA1_CD39"/>
    <property type="match status" value="1"/>
</dbReference>
<evidence type="ECO:0000313" key="6">
    <source>
        <dbReference type="Proteomes" id="UP001530315"/>
    </source>
</evidence>
<evidence type="ECO:0000256" key="3">
    <source>
        <dbReference type="PIRSR" id="PIRSR600407-1"/>
    </source>
</evidence>
<dbReference type="AlphaFoldDB" id="A0ABD3MWW0"/>
<protein>
    <recommendedName>
        <fullName evidence="7">Nucleoside phosphatase GDA1/CD39</fullName>
    </recommendedName>
</protein>
<gene>
    <name evidence="5" type="ORF">ACHAW5_010125</name>
</gene>
<feature type="binding site" evidence="4">
    <location>
        <begin position="72"/>
        <end position="76"/>
    </location>
    <ligand>
        <name>ATP</name>
        <dbReference type="ChEBI" id="CHEBI:30616"/>
    </ligand>
</feature>
<comment type="caution">
    <text evidence="5">The sequence shown here is derived from an EMBL/GenBank/DDBJ whole genome shotgun (WGS) entry which is preliminary data.</text>
</comment>
<dbReference type="Proteomes" id="UP001530315">
    <property type="component" value="Unassembled WGS sequence"/>
</dbReference>
<keyword evidence="4" id="KW-0067">ATP-binding</keyword>
<evidence type="ECO:0000256" key="4">
    <source>
        <dbReference type="PIRSR" id="PIRSR600407-2"/>
    </source>
</evidence>